<feature type="transmembrane region" description="Helical" evidence="2">
    <location>
        <begin position="420"/>
        <end position="441"/>
    </location>
</feature>
<sequence length="442" mass="49346">MYWFPNETIPNENDTIIIDSIYKPIISNTLDTIIKGSLEINNSSLTINSNEDIKSEKNLSNIFMNSNSYLIINLNNNGDSNINYIINNITCNNNSNNHISINNGNEVTIKDSQISDIKISTTNVVLAGYNIISSLEWTGSGVFSFNYTDNYLVLIGNNKDSFSFGGDFIIRNKVRVVNSVINVNKNSKIKIIEWSNVELQDSIINSNIAITNGSSVLSLVGNNEIQGNLLLNGSLMSQIHNGGIVYDSNRPQLYLGPAFKSLSSKKFIKIQSSDIYISKQLSLTNSLIECDQTITINNTIINIDLANTPIYNKQYLIFTAKQITLESYLIGSISVNGIQLNNDSFEILVKNNIYNNSTKNNKTHSLIIIYHKTPNNNNNNNNSTNNSNSKTDSDYSSNEQSINESESYQIIQMPSSSSRLSLNSSFLSNLFFILSFILILIY</sequence>
<accession>F0ZT87</accession>
<keyword evidence="4" id="KW-1185">Reference proteome</keyword>
<proteinExistence type="predicted"/>
<keyword evidence="2" id="KW-0472">Membrane</keyword>
<evidence type="ECO:0000313" key="4">
    <source>
        <dbReference type="Proteomes" id="UP000001064"/>
    </source>
</evidence>
<dbReference type="InParanoid" id="F0ZT87"/>
<dbReference type="KEGG" id="dpp:DICPUDRAFT_81357"/>
<keyword evidence="2" id="KW-0812">Transmembrane</keyword>
<dbReference type="GeneID" id="10508099"/>
<gene>
    <name evidence="3" type="ORF">DICPUDRAFT_81357</name>
</gene>
<evidence type="ECO:0000313" key="3">
    <source>
        <dbReference type="EMBL" id="EGC32849.1"/>
    </source>
</evidence>
<keyword evidence="2" id="KW-1133">Transmembrane helix</keyword>
<organism evidence="3 4">
    <name type="scientific">Dictyostelium purpureum</name>
    <name type="common">Slime mold</name>
    <dbReference type="NCBI Taxonomy" id="5786"/>
    <lineage>
        <taxon>Eukaryota</taxon>
        <taxon>Amoebozoa</taxon>
        <taxon>Evosea</taxon>
        <taxon>Eumycetozoa</taxon>
        <taxon>Dictyostelia</taxon>
        <taxon>Dictyosteliales</taxon>
        <taxon>Dictyosteliaceae</taxon>
        <taxon>Dictyostelium</taxon>
    </lineage>
</organism>
<dbReference type="VEuPathDB" id="AmoebaDB:DICPUDRAFT_81357"/>
<dbReference type="RefSeq" id="XP_003290634.1">
    <property type="nucleotide sequence ID" value="XM_003290586.1"/>
</dbReference>
<reference evidence="4" key="1">
    <citation type="journal article" date="2011" name="Genome Biol.">
        <title>Comparative genomics of the social amoebae Dictyostelium discoideum and Dictyostelium purpureum.</title>
        <authorList>
            <consortium name="US DOE Joint Genome Institute (JGI-PGF)"/>
            <person name="Sucgang R."/>
            <person name="Kuo A."/>
            <person name="Tian X."/>
            <person name="Salerno W."/>
            <person name="Parikh A."/>
            <person name="Feasley C.L."/>
            <person name="Dalin E."/>
            <person name="Tu H."/>
            <person name="Huang E."/>
            <person name="Barry K."/>
            <person name="Lindquist E."/>
            <person name="Shapiro H."/>
            <person name="Bruce D."/>
            <person name="Schmutz J."/>
            <person name="Salamov A."/>
            <person name="Fey P."/>
            <person name="Gaudet P."/>
            <person name="Anjard C."/>
            <person name="Babu M.M."/>
            <person name="Basu S."/>
            <person name="Bushmanova Y."/>
            <person name="van der Wel H."/>
            <person name="Katoh-Kurasawa M."/>
            <person name="Dinh C."/>
            <person name="Coutinho P.M."/>
            <person name="Saito T."/>
            <person name="Elias M."/>
            <person name="Schaap P."/>
            <person name="Kay R.R."/>
            <person name="Henrissat B."/>
            <person name="Eichinger L."/>
            <person name="Rivero F."/>
            <person name="Putnam N.H."/>
            <person name="West C.M."/>
            <person name="Loomis W.F."/>
            <person name="Chisholm R.L."/>
            <person name="Shaulsky G."/>
            <person name="Strassmann J.E."/>
            <person name="Queller D.C."/>
            <person name="Kuspa A."/>
            <person name="Grigoriev I.V."/>
        </authorList>
    </citation>
    <scope>NUCLEOTIDE SEQUENCE [LARGE SCALE GENOMIC DNA]</scope>
    <source>
        <strain evidence="4">QSDP1</strain>
    </source>
</reference>
<feature type="region of interest" description="Disordered" evidence="1">
    <location>
        <begin position="373"/>
        <end position="399"/>
    </location>
</feature>
<dbReference type="EMBL" id="GL871171">
    <property type="protein sequence ID" value="EGC32849.1"/>
    <property type="molecule type" value="Genomic_DNA"/>
</dbReference>
<name>F0ZT87_DICPU</name>
<dbReference type="Proteomes" id="UP000001064">
    <property type="component" value="Unassembled WGS sequence"/>
</dbReference>
<protein>
    <submittedName>
        <fullName evidence="3">Uncharacterized protein</fullName>
    </submittedName>
</protein>
<evidence type="ECO:0000256" key="1">
    <source>
        <dbReference type="SAM" id="MobiDB-lite"/>
    </source>
</evidence>
<feature type="compositionally biased region" description="Low complexity" evidence="1">
    <location>
        <begin position="375"/>
        <end position="399"/>
    </location>
</feature>
<evidence type="ECO:0000256" key="2">
    <source>
        <dbReference type="SAM" id="Phobius"/>
    </source>
</evidence>
<dbReference type="AlphaFoldDB" id="F0ZT87"/>